<dbReference type="Pfam" id="PF01381">
    <property type="entry name" value="HTH_3"/>
    <property type="match status" value="1"/>
</dbReference>
<dbReference type="SUPFAM" id="SSF47413">
    <property type="entry name" value="lambda repressor-like DNA-binding domains"/>
    <property type="match status" value="1"/>
</dbReference>
<dbReference type="InterPro" id="IPR001387">
    <property type="entry name" value="Cro/C1-type_HTH"/>
</dbReference>
<evidence type="ECO:0000259" key="2">
    <source>
        <dbReference type="PROSITE" id="PS50943"/>
    </source>
</evidence>
<dbReference type="CDD" id="cd00093">
    <property type="entry name" value="HTH_XRE"/>
    <property type="match status" value="1"/>
</dbReference>
<dbReference type="PROSITE" id="PS50005">
    <property type="entry name" value="TPR"/>
    <property type="match status" value="1"/>
</dbReference>
<dbReference type="SUPFAM" id="SSF48452">
    <property type="entry name" value="TPR-like"/>
    <property type="match status" value="1"/>
</dbReference>
<dbReference type="InterPro" id="IPR019734">
    <property type="entry name" value="TPR_rpt"/>
</dbReference>
<dbReference type="InterPro" id="IPR011990">
    <property type="entry name" value="TPR-like_helical_dom_sf"/>
</dbReference>
<organism evidence="3 4">
    <name type="scientific">Lysinibacillus louembei</name>
    <dbReference type="NCBI Taxonomy" id="1470088"/>
    <lineage>
        <taxon>Bacteria</taxon>
        <taxon>Bacillati</taxon>
        <taxon>Bacillota</taxon>
        <taxon>Bacilli</taxon>
        <taxon>Bacillales</taxon>
        <taxon>Bacillaceae</taxon>
        <taxon>Lysinibacillus</taxon>
    </lineage>
</organism>
<dbReference type="InterPro" id="IPR010982">
    <property type="entry name" value="Lambda_DNA-bd_dom_sf"/>
</dbReference>
<dbReference type="SMART" id="SM00028">
    <property type="entry name" value="TPR"/>
    <property type="match status" value="4"/>
</dbReference>
<reference evidence="3 4" key="1">
    <citation type="submission" date="2023-09" db="EMBL/GenBank/DDBJ databases">
        <authorList>
            <person name="Page C.A."/>
            <person name="Perez-Diaz I.M."/>
        </authorList>
    </citation>
    <scope>NUCLEOTIDE SEQUENCE [LARGE SCALE GENOMIC DNA]</scope>
    <source>
        <strain evidence="3 4">Ll15</strain>
    </source>
</reference>
<keyword evidence="4" id="KW-1185">Reference proteome</keyword>
<protein>
    <submittedName>
        <fullName evidence="3">Helix-turn-helix domain-containing protein</fullName>
    </submittedName>
</protein>
<evidence type="ECO:0000313" key="4">
    <source>
        <dbReference type="Proteomes" id="UP001322664"/>
    </source>
</evidence>
<dbReference type="Gene3D" id="1.25.40.10">
    <property type="entry name" value="Tetratricopeptide repeat domain"/>
    <property type="match status" value="2"/>
</dbReference>
<accession>A0ABZ0RZE8</accession>
<dbReference type="EMBL" id="CP137624">
    <property type="protein sequence ID" value="WPK12667.1"/>
    <property type="molecule type" value="Genomic_DNA"/>
</dbReference>
<dbReference type="PROSITE" id="PS50943">
    <property type="entry name" value="HTH_CROC1"/>
    <property type="match status" value="1"/>
</dbReference>
<dbReference type="RefSeq" id="WP_319837365.1">
    <property type="nucleotide sequence ID" value="NZ_CP137624.1"/>
</dbReference>
<feature type="repeat" description="TPR" evidence="1">
    <location>
        <begin position="232"/>
        <end position="265"/>
    </location>
</feature>
<dbReference type="Proteomes" id="UP001322664">
    <property type="component" value="Chromosome"/>
</dbReference>
<keyword evidence="1" id="KW-0802">TPR repeat</keyword>
<evidence type="ECO:0000313" key="3">
    <source>
        <dbReference type="EMBL" id="WPK12667.1"/>
    </source>
</evidence>
<proteinExistence type="predicted"/>
<feature type="domain" description="HTH cro/C1-type" evidence="2">
    <location>
        <begin position="7"/>
        <end position="60"/>
    </location>
</feature>
<name>A0ABZ0RZE8_9BACI</name>
<evidence type="ECO:0000256" key="1">
    <source>
        <dbReference type="PROSITE-ProRule" id="PRU00339"/>
    </source>
</evidence>
<gene>
    <name evidence="3" type="ORF">R6U77_02910</name>
</gene>
<dbReference type="SMART" id="SM00530">
    <property type="entry name" value="HTH_XRE"/>
    <property type="match status" value="1"/>
</dbReference>
<sequence>MEVGHIIKAERMKQGMKQLVLSKGICTTSYLSRIEQGKIIPSEEIATLLLSKLGINLREIERGDSKNEEFEKYVYDVYRKAISIGVKEIIEQKLMELEKETPFLGNIQIHYTYLLIMLRFRIVVGRNFEEIKKDLVILEDASSHFNTQQLYLHELNKALYYYYVKEIKKSILCLEYLQSIISKVDMDNWEIAELDFIIGTIYAVDNRLIEAKLYIDKALSYFKEQLLMKRVLDGYISMGIIYQKNRQYSEALDTFVKAKQICNEFNLQGYLGIVYHNMGSVKIVMGQQKEGICYFHKSIETKTDKKSHFISIFCLIIEYSRSNQVTLVLKWCNKGIVLYEEMQDESLYAYRQHFEFYKALYENNETSQKKALKMIHYFSKIQDYRHAYKYSIALAEYYLQNKKYKLATFYFQEATKYSYLNKNIHSWEQL</sequence>